<dbReference type="InterPro" id="IPR013249">
    <property type="entry name" value="RNA_pol_sigma70_r4_t2"/>
</dbReference>
<dbReference type="SUPFAM" id="SSF88659">
    <property type="entry name" value="Sigma3 and sigma4 domains of RNA polymerase sigma factors"/>
    <property type="match status" value="1"/>
</dbReference>
<dbReference type="SUPFAM" id="SSF88946">
    <property type="entry name" value="Sigma2 domain of RNA polymerase sigma factors"/>
    <property type="match status" value="1"/>
</dbReference>
<dbReference type="InterPro" id="IPR036388">
    <property type="entry name" value="WH-like_DNA-bd_sf"/>
</dbReference>
<evidence type="ECO:0000256" key="1">
    <source>
        <dbReference type="ARBA" id="ARBA00010641"/>
    </source>
</evidence>
<dbReference type="Gene3D" id="1.10.1740.10">
    <property type="match status" value="1"/>
</dbReference>
<keyword evidence="9" id="KW-1185">Reference proteome</keyword>
<keyword evidence="4" id="KW-0238">DNA-binding</keyword>
<comment type="similarity">
    <text evidence="1">Belongs to the sigma-70 factor family. ECF subfamily.</text>
</comment>
<dbReference type="InterPro" id="IPR013324">
    <property type="entry name" value="RNA_pol_sigma_r3/r4-like"/>
</dbReference>
<dbReference type="OrthoDB" id="9780326at2"/>
<evidence type="ECO:0000256" key="4">
    <source>
        <dbReference type="ARBA" id="ARBA00023125"/>
    </source>
</evidence>
<dbReference type="Proteomes" id="UP000035009">
    <property type="component" value="Unassembled WGS sequence"/>
</dbReference>
<dbReference type="GO" id="GO:0016987">
    <property type="term" value="F:sigma factor activity"/>
    <property type="evidence" value="ECO:0007669"/>
    <property type="project" value="UniProtKB-KW"/>
</dbReference>
<feature type="domain" description="RNA polymerase sigma factor 70 region 4 type 2" evidence="7">
    <location>
        <begin position="124"/>
        <end position="175"/>
    </location>
</feature>
<evidence type="ECO:0000313" key="9">
    <source>
        <dbReference type="Proteomes" id="UP000035009"/>
    </source>
</evidence>
<evidence type="ECO:0000256" key="2">
    <source>
        <dbReference type="ARBA" id="ARBA00023015"/>
    </source>
</evidence>
<dbReference type="RefSeq" id="WP_008381435.1">
    <property type="nucleotide sequence ID" value="NZ_BAOP01000038.1"/>
</dbReference>
<evidence type="ECO:0000256" key="3">
    <source>
        <dbReference type="ARBA" id="ARBA00023082"/>
    </source>
</evidence>
<proteinExistence type="inferred from homology"/>
<dbReference type="InterPro" id="IPR007627">
    <property type="entry name" value="RNA_pol_sigma70_r2"/>
</dbReference>
<dbReference type="EMBL" id="BAOP01000038">
    <property type="protein sequence ID" value="GAC81564.1"/>
    <property type="molecule type" value="Genomic_DNA"/>
</dbReference>
<dbReference type="eggNOG" id="COG1595">
    <property type="taxonomic scope" value="Bacteria"/>
</dbReference>
<dbReference type="GO" id="GO:0003677">
    <property type="term" value="F:DNA binding"/>
    <property type="evidence" value="ECO:0007669"/>
    <property type="project" value="UniProtKB-KW"/>
</dbReference>
<evidence type="ECO:0000256" key="5">
    <source>
        <dbReference type="ARBA" id="ARBA00023163"/>
    </source>
</evidence>
<dbReference type="Pfam" id="PF08281">
    <property type="entry name" value="Sigma70_r4_2"/>
    <property type="match status" value="1"/>
</dbReference>
<sequence>MTRGTIDSRSDYQLVQDHARGEASAFHELIARHQNKLWAVALRTTGNHDDASDALQEALLSIHTRADSFRNDCSVSSWMHRIVLNASLDRLRRVKHHSASLLFEDDETLIDPQDHNADIDLSVSIGRALDVLPAEQRAVIVLVDVYGHSVCEASRLLGVPEGTVKSRCNRARKKLALVLGHLRDDE</sequence>
<reference evidence="8 9" key="1">
    <citation type="submission" date="2013-02" db="EMBL/GenBank/DDBJ databases">
        <title>Whole genome shotgun sequence of Gordonia malaquae NBRC 108250.</title>
        <authorList>
            <person name="Yoshida I."/>
            <person name="Hosoyama A."/>
            <person name="Tsuchikane K."/>
            <person name="Ando Y."/>
            <person name="Baba S."/>
            <person name="Ohji S."/>
            <person name="Hamada M."/>
            <person name="Tamura T."/>
            <person name="Yamazoe A."/>
            <person name="Yamazaki S."/>
            <person name="Fujita N."/>
        </authorList>
    </citation>
    <scope>NUCLEOTIDE SEQUENCE [LARGE SCALE GENOMIC DNA]</scope>
    <source>
        <strain evidence="8 9">NBRC 108250</strain>
    </source>
</reference>
<evidence type="ECO:0000259" key="6">
    <source>
        <dbReference type="Pfam" id="PF04542"/>
    </source>
</evidence>
<dbReference type="NCBIfam" id="TIGR02937">
    <property type="entry name" value="sigma70-ECF"/>
    <property type="match status" value="1"/>
</dbReference>
<gene>
    <name evidence="8" type="primary">sigM</name>
    <name evidence="8" type="ORF">GM1_038_00170</name>
</gene>
<comment type="caution">
    <text evidence="8">The sequence shown here is derived from an EMBL/GenBank/DDBJ whole genome shotgun (WGS) entry which is preliminary data.</text>
</comment>
<evidence type="ECO:0000313" key="8">
    <source>
        <dbReference type="EMBL" id="GAC81564.1"/>
    </source>
</evidence>
<dbReference type="GO" id="GO:0006352">
    <property type="term" value="P:DNA-templated transcription initiation"/>
    <property type="evidence" value="ECO:0007669"/>
    <property type="project" value="InterPro"/>
</dbReference>
<dbReference type="PANTHER" id="PTHR43133:SF50">
    <property type="entry name" value="ECF RNA POLYMERASE SIGMA FACTOR SIGM"/>
    <property type="match status" value="1"/>
</dbReference>
<keyword evidence="5" id="KW-0804">Transcription</keyword>
<dbReference type="NCBIfam" id="NF007225">
    <property type="entry name" value="PRK09643.1"/>
    <property type="match status" value="1"/>
</dbReference>
<dbReference type="PANTHER" id="PTHR43133">
    <property type="entry name" value="RNA POLYMERASE ECF-TYPE SIGMA FACTO"/>
    <property type="match status" value="1"/>
</dbReference>
<dbReference type="CDD" id="cd06171">
    <property type="entry name" value="Sigma70_r4"/>
    <property type="match status" value="1"/>
</dbReference>
<dbReference type="InterPro" id="IPR039425">
    <property type="entry name" value="RNA_pol_sigma-70-like"/>
</dbReference>
<keyword evidence="2" id="KW-0805">Transcription regulation</keyword>
<dbReference type="Gene3D" id="1.10.10.10">
    <property type="entry name" value="Winged helix-like DNA-binding domain superfamily/Winged helix DNA-binding domain"/>
    <property type="match status" value="1"/>
</dbReference>
<dbReference type="InterPro" id="IPR014284">
    <property type="entry name" value="RNA_pol_sigma-70_dom"/>
</dbReference>
<protein>
    <submittedName>
        <fullName evidence="8">RNA polymerase ECF-type sigma factor SigM</fullName>
    </submittedName>
</protein>
<name>M3VH26_GORML</name>
<dbReference type="InterPro" id="IPR013325">
    <property type="entry name" value="RNA_pol_sigma_r2"/>
</dbReference>
<dbReference type="AlphaFoldDB" id="M3VH26"/>
<feature type="domain" description="RNA polymerase sigma-70 region 2" evidence="6">
    <location>
        <begin position="29"/>
        <end position="94"/>
    </location>
</feature>
<accession>M3VH26</accession>
<dbReference type="Pfam" id="PF04542">
    <property type="entry name" value="Sigma70_r2"/>
    <property type="match status" value="1"/>
</dbReference>
<evidence type="ECO:0000259" key="7">
    <source>
        <dbReference type="Pfam" id="PF08281"/>
    </source>
</evidence>
<organism evidence="8 9">
    <name type="scientific">Gordonia malaquae NBRC 108250</name>
    <dbReference type="NCBI Taxonomy" id="1223542"/>
    <lineage>
        <taxon>Bacteria</taxon>
        <taxon>Bacillati</taxon>
        <taxon>Actinomycetota</taxon>
        <taxon>Actinomycetes</taxon>
        <taxon>Mycobacteriales</taxon>
        <taxon>Gordoniaceae</taxon>
        <taxon>Gordonia</taxon>
    </lineage>
</organism>
<keyword evidence="3" id="KW-0731">Sigma factor</keyword>
<dbReference type="STRING" id="410332.SAMN04488550_0182"/>